<sequence length="143" mass="15871">MVSCAAGYDVDPAVGFQLFLGQFQLIQSNRVAGLNPAGHGIAQRFGLLMNFLQGKMVISAFFSQFRSPGNFMNILRERIEIIIIEVHGIGVQHGDFLIIQINDLFGVFQNRRDITGNEPFFVTNSDNERGILADGNQLAWLAL</sequence>
<protein>
    <submittedName>
        <fullName evidence="1">Uncharacterized protein</fullName>
    </submittedName>
</protein>
<proteinExistence type="predicted"/>
<comment type="caution">
    <text evidence="1">The sequence shown here is derived from an EMBL/GenBank/DDBJ whole genome shotgun (WGS) entry which is preliminary data.</text>
</comment>
<dbReference type="AlphaFoldDB" id="A0A645HDJ7"/>
<name>A0A645HDJ7_9ZZZZ</name>
<gene>
    <name evidence="1" type="ORF">SDC9_184607</name>
</gene>
<reference evidence="1" key="1">
    <citation type="submission" date="2019-08" db="EMBL/GenBank/DDBJ databases">
        <authorList>
            <person name="Kucharzyk K."/>
            <person name="Murdoch R.W."/>
            <person name="Higgins S."/>
            <person name="Loffler F."/>
        </authorList>
    </citation>
    <scope>NUCLEOTIDE SEQUENCE</scope>
</reference>
<dbReference type="EMBL" id="VSSQ01091569">
    <property type="protein sequence ID" value="MPN37091.1"/>
    <property type="molecule type" value="Genomic_DNA"/>
</dbReference>
<evidence type="ECO:0000313" key="1">
    <source>
        <dbReference type="EMBL" id="MPN37091.1"/>
    </source>
</evidence>
<accession>A0A645HDJ7</accession>
<organism evidence="1">
    <name type="scientific">bioreactor metagenome</name>
    <dbReference type="NCBI Taxonomy" id="1076179"/>
    <lineage>
        <taxon>unclassified sequences</taxon>
        <taxon>metagenomes</taxon>
        <taxon>ecological metagenomes</taxon>
    </lineage>
</organism>